<keyword evidence="5" id="KW-0106">Calcium</keyword>
<keyword evidence="3" id="KW-0479">Metal-binding</keyword>
<protein>
    <recommendedName>
        <fullName evidence="2">protein-tyrosine-phosphatase</fullName>
        <ecNumber evidence="2">3.1.3.48</ecNumber>
    </recommendedName>
</protein>
<feature type="domain" description="Tyrosine-protein phosphatase" evidence="12">
    <location>
        <begin position="1103"/>
        <end position="1367"/>
    </location>
</feature>
<dbReference type="PRINTS" id="PR00700">
    <property type="entry name" value="PRTYPHPHTASE"/>
</dbReference>
<dbReference type="Gene3D" id="2.170.300.10">
    <property type="entry name" value="Tie2 ligand-binding domain superfamily"/>
    <property type="match status" value="2"/>
</dbReference>
<dbReference type="Pfam" id="PF00102">
    <property type="entry name" value="Y_phosphatase"/>
    <property type="match status" value="2"/>
</dbReference>
<evidence type="ECO:0000256" key="9">
    <source>
        <dbReference type="SAM" id="MobiDB-lite"/>
    </source>
</evidence>
<proteinExistence type="inferred from homology"/>
<keyword evidence="10" id="KW-0472">Membrane</keyword>
<comment type="similarity">
    <text evidence="1">Belongs to the protein-tyrosine phosphatase family.</text>
</comment>
<dbReference type="GO" id="GO:0046872">
    <property type="term" value="F:metal ion binding"/>
    <property type="evidence" value="ECO:0007669"/>
    <property type="project" value="UniProtKB-KW"/>
</dbReference>
<dbReference type="InterPro" id="IPR029021">
    <property type="entry name" value="Prot-tyrosine_phosphatase-like"/>
</dbReference>
<dbReference type="InterPro" id="IPR008979">
    <property type="entry name" value="Galactose-bd-like_sf"/>
</dbReference>
<reference evidence="14 15" key="1">
    <citation type="submission" date="2024-04" db="EMBL/GenBank/DDBJ databases">
        <authorList>
            <consortium name="Genoscope - CEA"/>
            <person name="William W."/>
        </authorList>
    </citation>
    <scope>NUCLEOTIDE SEQUENCE [LARGE SCALE GENOMIC DNA]</scope>
</reference>
<dbReference type="PROSITE" id="PS00383">
    <property type="entry name" value="TYR_PHOSPHATASE_1"/>
    <property type="match status" value="1"/>
</dbReference>
<evidence type="ECO:0000256" key="4">
    <source>
        <dbReference type="ARBA" id="ARBA00022801"/>
    </source>
</evidence>
<feature type="domain" description="Tyrosine specific protein phosphatases" evidence="13">
    <location>
        <begin position="980"/>
        <end position="1049"/>
    </location>
</feature>
<feature type="signal peptide" evidence="11">
    <location>
        <begin position="1"/>
        <end position="23"/>
    </location>
</feature>
<dbReference type="SMART" id="SM00404">
    <property type="entry name" value="PTPc_motif"/>
    <property type="match status" value="2"/>
</dbReference>
<evidence type="ECO:0000259" key="12">
    <source>
        <dbReference type="PROSITE" id="PS50055"/>
    </source>
</evidence>
<dbReference type="Proteomes" id="UP001497497">
    <property type="component" value="Unassembled WGS sequence"/>
</dbReference>
<keyword evidence="15" id="KW-1185">Reference proteome</keyword>
<dbReference type="EMBL" id="CAXITT010000108">
    <property type="protein sequence ID" value="CAL1532168.1"/>
    <property type="molecule type" value="Genomic_DNA"/>
</dbReference>
<dbReference type="FunFam" id="3.90.190.10:FF:000102">
    <property type="entry name" value="Receptor-type tyrosine-protein phosphatase"/>
    <property type="match status" value="1"/>
</dbReference>
<sequence>MIHWKQIIITVFTFSHLLPRVSACGEGWFGTNCEYQCHCSTATCDSNGECQSGKCASGWFGPACQYQNLYSQQHVATSSPTVSSLTDTDDQTCSTVTTGTLTVILNMVYPITWIRLVVKIPEQLRNITILLNDTQDSVATCSRTVMQDRTMDVICDVSVAVNKISFRGNGVNPLCSLYISGGRNVAVKQMTSQSSNYSEYPVTYDSSRAVDGKTDSEFTQGSCSHTQEEIASNWNVTFSRPRLVNRYLLYNRNSLQERLLNFSLLSFNPDNNVVINYSIPPKQLIYTVTSPPELVSYVKIFTNFTRILTLCEVEIYGDSACASNTFGVDCNKTCNCLNQTESCFVATGGCTSGCALGYYRDDCQTECPSDKWGYNCNDSCSTRCRNNSCNGTTGICYGCEDGYTGGNCSQECPPLKWGLNCQSNCTENCLKGSCNNTNGICNFGCLPGYINKNCSSECPYLKWGPECLGNCSINCANKTCDNVDGKCDNGCEAGYNGDNCTQTCPALYWGPNCSLSCSEHCFNKTCNRFNGTCDMGCQAGYLGERCVDACAPSKWGPQCKNNCSGHCLTEPCNVTSGWCDSGCETGYTHANCSIQCPSLTWGRQCLNNCSDHCHNKTCHFKDGKCDHGCDPGYFGLLCLDECPISKWGDNCHLNCSLQCNNQTCSRNNGTCDYGCTSGYVGRTCFDKLVEDESTPAAAIVVPIVVGLIVMVLIITAVFIVRRRRRAKSNANQEQLSKEMLFVSSKHFNGDDKNNPPDRGSKSFTALPGKSGPENIYSNTALPTAKNTSIAVNDLNEFMHLHNSDYFTDQFKNIPPPTNVSMEVGLSDANKHKNRYKNICTYDHSRVHLKIDTSRNEGDYINASYIEGYMDKDKFIASQGPNKVILNDFVRLLWEQKVDKVVMLTNLIEEGQVKCERYWPEEGKIGFGHIKVRLASTQVFADYTIRKLELIKKDEPIQHMTQFHFTSWPDKGVPLTPWSLVDFEQRVASEPTTSPVVVHCSAGVGRTGTFIALCNVMKEAEDAGRIDFYKTVVKLRQDRVMMIQTPAQYEFLHRAAQVAIVCMGTTVTSRDITDRIRVLEQEDFKGRTKMEIEFQAVCLVSEDFTKHIKDVENTEQESSVYENNVNNSAMGKNRFPDILPEKSYCALLIPDGSQSGDYINAVIVPSLKKKDQQVLTQLPLAATVVDFWRLVMDYKVSLIVEFEFSLQSTDPTIADYLPSMPGESLTFGTNEIHMLSSKKSAVWEELQLSIRTKKKSTHLTSVGSTIFDQLKVFLLKCFFTELDVKNLLLLVKHIRSCKSPGEERVLYMCRDGARYSGLACVLTLLLDRMDNDLRLTVPLVVGAMKSIRPQVIPTVDQYRILYQVLHRYNETTSSYTNFGDYQQMNLLLATDNLDKSKFMDSENIYSNT</sequence>
<dbReference type="SMART" id="SM00607">
    <property type="entry name" value="FTP"/>
    <property type="match status" value="1"/>
</dbReference>
<dbReference type="PANTHER" id="PTHR19134:SF562">
    <property type="entry name" value="PROTEIN-TYROSINE-PHOSPHATASE"/>
    <property type="match status" value="1"/>
</dbReference>
<feature type="chain" id="PRO_5043999284" description="protein-tyrosine-phosphatase" evidence="11">
    <location>
        <begin position="24"/>
        <end position="1407"/>
    </location>
</feature>
<dbReference type="PROSITE" id="PS50055">
    <property type="entry name" value="TYR_PHOSPHATASE_PTP"/>
    <property type="match status" value="2"/>
</dbReference>
<evidence type="ECO:0000313" key="15">
    <source>
        <dbReference type="Proteomes" id="UP001497497"/>
    </source>
</evidence>
<evidence type="ECO:0000256" key="3">
    <source>
        <dbReference type="ARBA" id="ARBA00022723"/>
    </source>
</evidence>
<evidence type="ECO:0000313" key="14">
    <source>
        <dbReference type="EMBL" id="CAL1532168.1"/>
    </source>
</evidence>
<comment type="catalytic activity">
    <reaction evidence="8">
        <text>O-phospho-L-tyrosyl-[protein] + H2O = L-tyrosyl-[protein] + phosphate</text>
        <dbReference type="Rhea" id="RHEA:10684"/>
        <dbReference type="Rhea" id="RHEA-COMP:10136"/>
        <dbReference type="Rhea" id="RHEA-COMP:20101"/>
        <dbReference type="ChEBI" id="CHEBI:15377"/>
        <dbReference type="ChEBI" id="CHEBI:43474"/>
        <dbReference type="ChEBI" id="CHEBI:46858"/>
        <dbReference type="ChEBI" id="CHEBI:61978"/>
        <dbReference type="EC" id="3.1.3.48"/>
    </reaction>
</comment>
<feature type="domain" description="Tyrosine specific protein phosphatases" evidence="13">
    <location>
        <begin position="1284"/>
        <end position="1358"/>
    </location>
</feature>
<evidence type="ECO:0000256" key="5">
    <source>
        <dbReference type="ARBA" id="ARBA00022837"/>
    </source>
</evidence>
<dbReference type="SUPFAM" id="SSF49785">
    <property type="entry name" value="Galactose-binding domain-like"/>
    <property type="match status" value="1"/>
</dbReference>
<evidence type="ECO:0000256" key="2">
    <source>
        <dbReference type="ARBA" id="ARBA00013064"/>
    </source>
</evidence>
<evidence type="ECO:0000256" key="11">
    <source>
        <dbReference type="SAM" id="SignalP"/>
    </source>
</evidence>
<name>A0AAV2HEV8_LYMST</name>
<dbReference type="InterPro" id="IPR000242">
    <property type="entry name" value="PTP_cat"/>
</dbReference>
<accession>A0AAV2HEV8</accession>
<dbReference type="InterPro" id="IPR050348">
    <property type="entry name" value="Protein-Tyr_Phosphatase"/>
</dbReference>
<dbReference type="Gene3D" id="3.90.190.10">
    <property type="entry name" value="Protein tyrosine phosphatase superfamily"/>
    <property type="match status" value="2"/>
</dbReference>
<keyword evidence="6" id="KW-0904">Protein phosphatase</keyword>
<feature type="transmembrane region" description="Helical" evidence="10">
    <location>
        <begin position="696"/>
        <end position="720"/>
    </location>
</feature>
<keyword evidence="10" id="KW-1133">Transmembrane helix</keyword>
<evidence type="ECO:0000256" key="10">
    <source>
        <dbReference type="SAM" id="Phobius"/>
    </source>
</evidence>
<comment type="caution">
    <text evidence="14">The sequence shown here is derived from an EMBL/GenBank/DDBJ whole genome shotgun (WGS) entry which is preliminary data.</text>
</comment>
<evidence type="ECO:0000259" key="13">
    <source>
        <dbReference type="PROSITE" id="PS50056"/>
    </source>
</evidence>
<evidence type="ECO:0000256" key="8">
    <source>
        <dbReference type="ARBA" id="ARBA00051722"/>
    </source>
</evidence>
<keyword evidence="10" id="KW-0812">Transmembrane</keyword>
<dbReference type="SMART" id="SM00194">
    <property type="entry name" value="PTPc"/>
    <property type="match status" value="2"/>
</dbReference>
<dbReference type="CDD" id="cd12087">
    <property type="entry name" value="TM_EGFR-like"/>
    <property type="match status" value="1"/>
</dbReference>
<dbReference type="Gene3D" id="2.60.120.260">
    <property type="entry name" value="Galactose-binding domain-like"/>
    <property type="match status" value="1"/>
</dbReference>
<dbReference type="InterPro" id="IPR000387">
    <property type="entry name" value="Tyr_Pase_dom"/>
</dbReference>
<feature type="compositionally biased region" description="Basic and acidic residues" evidence="9">
    <location>
        <begin position="747"/>
        <end position="760"/>
    </location>
</feature>
<dbReference type="PANTHER" id="PTHR19134">
    <property type="entry name" value="RECEPTOR-TYPE TYROSINE-PROTEIN PHOSPHATASE"/>
    <property type="match status" value="1"/>
</dbReference>
<dbReference type="PROSITE" id="PS50056">
    <property type="entry name" value="TYR_PHOSPHATASE_2"/>
    <property type="match status" value="2"/>
</dbReference>
<dbReference type="InterPro" id="IPR003595">
    <property type="entry name" value="Tyr_Pase_cat"/>
</dbReference>
<dbReference type="EC" id="3.1.3.48" evidence="2"/>
<evidence type="ECO:0000256" key="6">
    <source>
        <dbReference type="ARBA" id="ARBA00022912"/>
    </source>
</evidence>
<dbReference type="InterPro" id="IPR006585">
    <property type="entry name" value="FTP1"/>
</dbReference>
<dbReference type="InterPro" id="IPR000742">
    <property type="entry name" value="EGF"/>
</dbReference>
<dbReference type="SMART" id="SM00181">
    <property type="entry name" value="EGF"/>
    <property type="match status" value="7"/>
</dbReference>
<feature type="domain" description="Tyrosine-protein phosphatase" evidence="12">
    <location>
        <begin position="806"/>
        <end position="1058"/>
    </location>
</feature>
<dbReference type="SUPFAM" id="SSF52799">
    <property type="entry name" value="(Phosphotyrosine protein) phosphatases II"/>
    <property type="match status" value="2"/>
</dbReference>
<evidence type="ECO:0000256" key="7">
    <source>
        <dbReference type="ARBA" id="ARBA00023157"/>
    </source>
</evidence>
<organism evidence="14 15">
    <name type="scientific">Lymnaea stagnalis</name>
    <name type="common">Great pond snail</name>
    <name type="synonym">Helix stagnalis</name>
    <dbReference type="NCBI Taxonomy" id="6523"/>
    <lineage>
        <taxon>Eukaryota</taxon>
        <taxon>Metazoa</taxon>
        <taxon>Spiralia</taxon>
        <taxon>Lophotrochozoa</taxon>
        <taxon>Mollusca</taxon>
        <taxon>Gastropoda</taxon>
        <taxon>Heterobranchia</taxon>
        <taxon>Euthyneura</taxon>
        <taxon>Panpulmonata</taxon>
        <taxon>Hygrophila</taxon>
        <taxon>Lymnaeoidea</taxon>
        <taxon>Lymnaeidae</taxon>
        <taxon>Lymnaea</taxon>
    </lineage>
</organism>
<gene>
    <name evidence="14" type="ORF">GSLYS_00006247001</name>
</gene>
<evidence type="ECO:0000256" key="1">
    <source>
        <dbReference type="ARBA" id="ARBA00009580"/>
    </source>
</evidence>
<keyword evidence="7" id="KW-1015">Disulfide bond</keyword>
<dbReference type="GO" id="GO:0004725">
    <property type="term" value="F:protein tyrosine phosphatase activity"/>
    <property type="evidence" value="ECO:0007669"/>
    <property type="project" value="UniProtKB-EC"/>
</dbReference>
<keyword evidence="11" id="KW-0732">Signal</keyword>
<dbReference type="InterPro" id="IPR016130">
    <property type="entry name" value="Tyr_Pase_AS"/>
</dbReference>
<keyword evidence="4" id="KW-0378">Hydrolase</keyword>
<feature type="region of interest" description="Disordered" evidence="9">
    <location>
        <begin position="746"/>
        <end position="779"/>
    </location>
</feature>